<accession>A0AAD8TLA3</accession>
<dbReference type="InterPro" id="IPR043502">
    <property type="entry name" value="DNA/RNA_pol_sf"/>
</dbReference>
<evidence type="ECO:0000313" key="2">
    <source>
        <dbReference type="EMBL" id="KAK1684730.1"/>
    </source>
</evidence>
<organism evidence="2 3">
    <name type="scientific">Lolium multiflorum</name>
    <name type="common">Italian ryegrass</name>
    <name type="synonym">Lolium perenne subsp. multiflorum</name>
    <dbReference type="NCBI Taxonomy" id="4521"/>
    <lineage>
        <taxon>Eukaryota</taxon>
        <taxon>Viridiplantae</taxon>
        <taxon>Streptophyta</taxon>
        <taxon>Embryophyta</taxon>
        <taxon>Tracheophyta</taxon>
        <taxon>Spermatophyta</taxon>
        <taxon>Magnoliopsida</taxon>
        <taxon>Liliopsida</taxon>
        <taxon>Poales</taxon>
        <taxon>Poaceae</taxon>
        <taxon>BOP clade</taxon>
        <taxon>Pooideae</taxon>
        <taxon>Poodae</taxon>
        <taxon>Poeae</taxon>
        <taxon>Poeae Chloroplast Group 2 (Poeae type)</taxon>
        <taxon>Loliodinae</taxon>
        <taxon>Loliinae</taxon>
        <taxon>Lolium</taxon>
    </lineage>
</organism>
<feature type="domain" description="Reverse transcriptase" evidence="1">
    <location>
        <begin position="319"/>
        <end position="470"/>
    </location>
</feature>
<evidence type="ECO:0000313" key="3">
    <source>
        <dbReference type="Proteomes" id="UP001231189"/>
    </source>
</evidence>
<protein>
    <recommendedName>
        <fullName evidence="1">Reverse transcriptase domain-containing protein</fullName>
    </recommendedName>
</protein>
<sequence length="470" mass="53967">MKAFQDCLSDCGLEDLGHVGDIYTWRRGGLRERLDRAVANAAWNSLFPHAKAINGENTKSDHRPVTVNTEYLSDVHIPGNLPKRFEARWLQEDTVDLIVQNAWNRASMRGLGPTLLQKTGEVHDELHNWDKRVLKDPVKRIDQLKRELETLKRGPLSDESTADQKEILLKIELLLEQEEIYWVQRGRANWLRHGDSNTKFFHNFASARKKKNTIKYLVDEAGRKWDDPQGLSNLIKFNFQNLFSSEVMEPNDTVLNTVPRRVTNEMNNSLCHDFTEEEIKKALFQIGDLKAPGPDGLHAAFYKRYWSLIGDDLTKEVLQAVNTGVIPEGWNDMVVVLIPKVENAESISQYRPISLCNVVYKVISKLLANRLKLILPDIIGPEQSAFVPGRLITDNILIAYECIHSIKKKQGKKGLCAVKLDIHKAYDRVEWCFLEKMMVKMGFDQRWVNLIMACVSPVRSHVKYVVQSRN</sequence>
<comment type="caution">
    <text evidence="2">The sequence shown here is derived from an EMBL/GenBank/DDBJ whole genome shotgun (WGS) entry which is preliminary data.</text>
</comment>
<proteinExistence type="predicted"/>
<dbReference type="PANTHER" id="PTHR46890">
    <property type="entry name" value="NON-LTR RETROLELEMENT REVERSE TRANSCRIPTASE-LIKE PROTEIN-RELATED"/>
    <property type="match status" value="1"/>
</dbReference>
<evidence type="ECO:0000259" key="1">
    <source>
        <dbReference type="PROSITE" id="PS50878"/>
    </source>
</evidence>
<dbReference type="AlphaFoldDB" id="A0AAD8TLA3"/>
<dbReference type="Gene3D" id="3.60.10.10">
    <property type="entry name" value="Endonuclease/exonuclease/phosphatase"/>
    <property type="match status" value="1"/>
</dbReference>
<dbReference type="InterPro" id="IPR036691">
    <property type="entry name" value="Endo/exonu/phosph_ase_sf"/>
</dbReference>
<dbReference type="EMBL" id="JAUUTY010000002">
    <property type="protein sequence ID" value="KAK1684730.1"/>
    <property type="molecule type" value="Genomic_DNA"/>
</dbReference>
<dbReference type="PROSITE" id="PS50878">
    <property type="entry name" value="RT_POL"/>
    <property type="match status" value="1"/>
</dbReference>
<dbReference type="Proteomes" id="UP001231189">
    <property type="component" value="Unassembled WGS sequence"/>
</dbReference>
<reference evidence="2" key="1">
    <citation type="submission" date="2023-07" db="EMBL/GenBank/DDBJ databases">
        <title>A chromosome-level genome assembly of Lolium multiflorum.</title>
        <authorList>
            <person name="Chen Y."/>
            <person name="Copetti D."/>
            <person name="Kolliker R."/>
            <person name="Studer B."/>
        </authorList>
    </citation>
    <scope>NUCLEOTIDE SEQUENCE</scope>
    <source>
        <strain evidence="2">02402/16</strain>
        <tissue evidence="2">Leaf</tissue>
    </source>
</reference>
<name>A0AAD8TLA3_LOLMU</name>
<dbReference type="SUPFAM" id="SSF56219">
    <property type="entry name" value="DNase I-like"/>
    <property type="match status" value="1"/>
</dbReference>
<dbReference type="CDD" id="cd01650">
    <property type="entry name" value="RT_nLTR_like"/>
    <property type="match status" value="1"/>
</dbReference>
<gene>
    <name evidence="2" type="ORF">QYE76_045578</name>
</gene>
<dbReference type="PANTHER" id="PTHR46890:SF48">
    <property type="entry name" value="RNA-DIRECTED DNA POLYMERASE"/>
    <property type="match status" value="1"/>
</dbReference>
<keyword evidence="3" id="KW-1185">Reference proteome</keyword>
<dbReference type="SUPFAM" id="SSF56672">
    <property type="entry name" value="DNA/RNA polymerases"/>
    <property type="match status" value="1"/>
</dbReference>
<dbReference type="Pfam" id="PF00078">
    <property type="entry name" value="RVT_1"/>
    <property type="match status" value="1"/>
</dbReference>
<dbReference type="InterPro" id="IPR000477">
    <property type="entry name" value="RT_dom"/>
</dbReference>
<dbReference type="InterPro" id="IPR052343">
    <property type="entry name" value="Retrotransposon-Effector_Assoc"/>
</dbReference>